<protein>
    <submittedName>
        <fullName evidence="1">Immediate-early protein 2</fullName>
    </submittedName>
</protein>
<dbReference type="EMBL" id="CP029188">
    <property type="protein sequence ID" value="AWI32563.1"/>
    <property type="molecule type" value="Genomic_DNA"/>
</dbReference>
<proteinExistence type="predicted"/>
<dbReference type="RefSeq" id="WP_108908452.1">
    <property type="nucleotide sequence ID" value="NZ_CP029188.1"/>
</dbReference>
<dbReference type="Pfam" id="PF10604">
    <property type="entry name" value="Polyketide_cyc2"/>
    <property type="match status" value="1"/>
</dbReference>
<name>A0A2S1T1L3_9ACTN</name>
<accession>A0A2S1T1L3</accession>
<evidence type="ECO:0000313" key="1">
    <source>
        <dbReference type="EMBL" id="AWI32563.1"/>
    </source>
</evidence>
<dbReference type="Proteomes" id="UP000244900">
    <property type="component" value="Chromosome"/>
</dbReference>
<dbReference type="SUPFAM" id="SSF55961">
    <property type="entry name" value="Bet v1-like"/>
    <property type="match status" value="1"/>
</dbReference>
<dbReference type="KEGG" id="stir:DDW44_29990"/>
<keyword evidence="2" id="KW-1185">Reference proteome</keyword>
<dbReference type="OrthoDB" id="4823586at2"/>
<evidence type="ECO:0000313" key="2">
    <source>
        <dbReference type="Proteomes" id="UP000244900"/>
    </source>
</evidence>
<gene>
    <name evidence="1" type="ORF">DDW44_29990</name>
</gene>
<dbReference type="AlphaFoldDB" id="A0A2S1T1L3"/>
<dbReference type="InterPro" id="IPR023393">
    <property type="entry name" value="START-like_dom_sf"/>
</dbReference>
<organism evidence="1 2">
    <name type="scientific">Streptomyces tirandamycinicus</name>
    <dbReference type="NCBI Taxonomy" id="2174846"/>
    <lineage>
        <taxon>Bacteria</taxon>
        <taxon>Bacillati</taxon>
        <taxon>Actinomycetota</taxon>
        <taxon>Actinomycetes</taxon>
        <taxon>Kitasatosporales</taxon>
        <taxon>Streptomycetaceae</taxon>
        <taxon>Streptomyces</taxon>
    </lineage>
</organism>
<reference evidence="1 2" key="1">
    <citation type="submission" date="2018-05" db="EMBL/GenBank/DDBJ databases">
        <title>Complete genome sequence of sponge-derived Streptomyces sp. HNM0039.</title>
        <authorList>
            <person name="Huang X."/>
            <person name="Zhou S."/>
        </authorList>
    </citation>
    <scope>NUCLEOTIDE SEQUENCE [LARGE SCALE GENOMIC DNA]</scope>
    <source>
        <strain evidence="1 2">HNM0039</strain>
    </source>
</reference>
<sequence length="151" mass="16342">MTVFRIVRTTSLPVAEAWRRLTDWPAHAAQVPLTRITVVTEGPSAVGTLLVARTGVGPARFDDPMEIVRWEPPEAGRPGHCRLEKRGRVVLGWAEIEVRESPSGAVVTWTEELRLRGLPEAAGPVLARAGRRVFGRAVDGLLGGGPQSPAR</sequence>
<dbReference type="Gene3D" id="3.30.530.20">
    <property type="match status" value="1"/>
</dbReference>
<dbReference type="InterPro" id="IPR019587">
    <property type="entry name" value="Polyketide_cyclase/dehydratase"/>
</dbReference>